<name>A0A1V6X818_PENNA</name>
<comment type="caution">
    <text evidence="3">The sequence shown here is derived from an EMBL/GenBank/DDBJ whole genome shotgun (WGS) entry which is preliminary data.</text>
</comment>
<reference evidence="4" key="1">
    <citation type="journal article" date="2017" name="Nat. Microbiol.">
        <title>Global analysis of biosynthetic gene clusters reveals vast potential of secondary metabolite production in Penicillium species.</title>
        <authorList>
            <person name="Nielsen J.C."/>
            <person name="Grijseels S."/>
            <person name="Prigent S."/>
            <person name="Ji B."/>
            <person name="Dainat J."/>
            <person name="Nielsen K.F."/>
            <person name="Frisvad J.C."/>
            <person name="Workman M."/>
            <person name="Nielsen J."/>
        </authorList>
    </citation>
    <scope>NUCLEOTIDE SEQUENCE [LARGE SCALE GENOMIC DNA]</scope>
    <source>
        <strain evidence="4">IBT 13039</strain>
    </source>
</reference>
<evidence type="ECO:0000313" key="3">
    <source>
        <dbReference type="EMBL" id="OQE71300.1"/>
    </source>
</evidence>
<dbReference type="Pfam" id="PF03959">
    <property type="entry name" value="FSH1"/>
    <property type="match status" value="1"/>
</dbReference>
<dbReference type="InterPro" id="IPR005645">
    <property type="entry name" value="FSH-like_dom"/>
</dbReference>
<dbReference type="InterPro" id="IPR029058">
    <property type="entry name" value="AB_hydrolase_fold"/>
</dbReference>
<dbReference type="STRING" id="60175.A0A1V6X818"/>
<dbReference type="GO" id="GO:0005634">
    <property type="term" value="C:nucleus"/>
    <property type="evidence" value="ECO:0007669"/>
    <property type="project" value="TreeGrafter"/>
</dbReference>
<dbReference type="AlphaFoldDB" id="A0A1V6X818"/>
<proteinExistence type="predicted"/>
<sequence length="251" mass="28346">MPTNIHKILMLHGHGQSADIFKPKTRYVREVFRTLSNEMEFEFKYLSGVLPAYPDDNDITDKKVWGYGEPDNDKINGLKWSIQHILDTLDQDGPFSGIVGFSSGAAMTAIVASMLEKRNANPTPDWYQGRHPQLLFAICLSGFKLENKCYKAFYSPKIVTPMLHAVGELDSTVSPGQTRSLARQCSFPWLYDFFGGHYVPQHKDFLSFSQSLGSFLREVLGLSEMGQEFWEDIDVVDAKTKAQKTILGTHV</sequence>
<dbReference type="OMA" id="YSEAPFD"/>
<evidence type="ECO:0000259" key="2">
    <source>
        <dbReference type="Pfam" id="PF03959"/>
    </source>
</evidence>
<dbReference type="GO" id="GO:0072330">
    <property type="term" value="P:monocarboxylic acid biosynthetic process"/>
    <property type="evidence" value="ECO:0007669"/>
    <property type="project" value="UniProtKB-ARBA"/>
</dbReference>
<dbReference type="Gene3D" id="3.40.50.1820">
    <property type="entry name" value="alpha/beta hydrolase"/>
    <property type="match status" value="1"/>
</dbReference>
<dbReference type="SUPFAM" id="SSF53474">
    <property type="entry name" value="alpha/beta-Hydrolases"/>
    <property type="match status" value="1"/>
</dbReference>
<dbReference type="GO" id="GO:0019748">
    <property type="term" value="P:secondary metabolic process"/>
    <property type="evidence" value="ECO:0007669"/>
    <property type="project" value="TreeGrafter"/>
</dbReference>
<dbReference type="InterPro" id="IPR050593">
    <property type="entry name" value="LovG"/>
</dbReference>
<dbReference type="GO" id="GO:0005737">
    <property type="term" value="C:cytoplasm"/>
    <property type="evidence" value="ECO:0007669"/>
    <property type="project" value="TreeGrafter"/>
</dbReference>
<dbReference type="PANTHER" id="PTHR48070">
    <property type="entry name" value="ESTERASE OVCA2"/>
    <property type="match status" value="1"/>
</dbReference>
<dbReference type="EMBL" id="MOOB01000108">
    <property type="protein sequence ID" value="OQE71300.1"/>
    <property type="molecule type" value="Genomic_DNA"/>
</dbReference>
<organism evidence="3 4">
    <name type="scientific">Penicillium nalgiovense</name>
    <dbReference type="NCBI Taxonomy" id="60175"/>
    <lineage>
        <taxon>Eukaryota</taxon>
        <taxon>Fungi</taxon>
        <taxon>Dikarya</taxon>
        <taxon>Ascomycota</taxon>
        <taxon>Pezizomycotina</taxon>
        <taxon>Eurotiomycetes</taxon>
        <taxon>Eurotiomycetidae</taxon>
        <taxon>Eurotiales</taxon>
        <taxon>Aspergillaceae</taxon>
        <taxon>Penicillium</taxon>
    </lineage>
</organism>
<keyword evidence="1" id="KW-0378">Hydrolase</keyword>
<keyword evidence="4" id="KW-1185">Reference proteome</keyword>
<dbReference type="Proteomes" id="UP000191691">
    <property type="component" value="Unassembled WGS sequence"/>
</dbReference>
<dbReference type="PANTHER" id="PTHR48070:SF6">
    <property type="entry name" value="ESTERASE OVCA2"/>
    <property type="match status" value="1"/>
</dbReference>
<dbReference type="GO" id="GO:0017000">
    <property type="term" value="P:antibiotic biosynthetic process"/>
    <property type="evidence" value="ECO:0007669"/>
    <property type="project" value="UniProtKB-ARBA"/>
</dbReference>
<accession>A0A1V6X818</accession>
<evidence type="ECO:0000256" key="1">
    <source>
        <dbReference type="ARBA" id="ARBA00022801"/>
    </source>
</evidence>
<dbReference type="GO" id="GO:0016787">
    <property type="term" value="F:hydrolase activity"/>
    <property type="evidence" value="ECO:0007669"/>
    <property type="project" value="UniProtKB-KW"/>
</dbReference>
<protein>
    <recommendedName>
        <fullName evidence="2">Serine hydrolase domain-containing protein</fullName>
    </recommendedName>
</protein>
<evidence type="ECO:0000313" key="4">
    <source>
        <dbReference type="Proteomes" id="UP000191691"/>
    </source>
</evidence>
<gene>
    <name evidence="3" type="ORF">PENNAL_c0108G05423</name>
</gene>
<feature type="domain" description="Serine hydrolase" evidence="2">
    <location>
        <begin position="6"/>
        <end position="206"/>
    </location>
</feature>